<dbReference type="GO" id="GO:0036064">
    <property type="term" value="C:ciliary basal body"/>
    <property type="evidence" value="ECO:0000318"/>
    <property type="project" value="GO_Central"/>
</dbReference>
<dbReference type="STRING" id="88036.D8T0V0"/>
<feature type="coiled-coil region" evidence="8">
    <location>
        <begin position="216"/>
        <end position="254"/>
    </location>
</feature>
<dbReference type="InterPro" id="IPR049733">
    <property type="entry name" value="CCDC61_N"/>
</dbReference>
<comment type="subcellular location">
    <subcellularLocation>
        <location evidence="1">Cytoplasm</location>
        <location evidence="1">Cytoskeleton</location>
        <location evidence="1">Cilium basal body</location>
    </subcellularLocation>
</comment>
<dbReference type="PANTHER" id="PTHR22691">
    <property type="entry name" value="YEAST SPT2-RELATED"/>
    <property type="match status" value="1"/>
</dbReference>
<evidence type="ECO:0000256" key="6">
    <source>
        <dbReference type="ARBA" id="ARBA00038217"/>
    </source>
</evidence>
<keyword evidence="2" id="KW-0963">Cytoplasm</keyword>
<keyword evidence="3 8" id="KW-0175">Coiled coil</keyword>
<evidence type="ECO:0000256" key="3">
    <source>
        <dbReference type="ARBA" id="ARBA00023054"/>
    </source>
</evidence>
<proteinExistence type="inferred from homology"/>
<dbReference type="HOGENOM" id="CLU_564299_0_0_1"/>
<dbReference type="KEGG" id="smo:SELMODRAFT_427833"/>
<dbReference type="InParanoid" id="D8T0V0"/>
<organism evidence="11">
    <name type="scientific">Selaginella moellendorffii</name>
    <name type="common">Spikemoss</name>
    <dbReference type="NCBI Taxonomy" id="88036"/>
    <lineage>
        <taxon>Eukaryota</taxon>
        <taxon>Viridiplantae</taxon>
        <taxon>Streptophyta</taxon>
        <taxon>Embryophyta</taxon>
        <taxon>Tracheophyta</taxon>
        <taxon>Lycopodiopsida</taxon>
        <taxon>Selaginellales</taxon>
        <taxon>Selaginellaceae</taxon>
        <taxon>Selaginella</taxon>
    </lineage>
</organism>
<evidence type="ECO:0000256" key="1">
    <source>
        <dbReference type="ARBA" id="ARBA00004120"/>
    </source>
</evidence>
<evidence type="ECO:0000313" key="10">
    <source>
        <dbReference type="EMBL" id="EFJ09694.1"/>
    </source>
</evidence>
<evidence type="ECO:0000256" key="7">
    <source>
        <dbReference type="ARBA" id="ARBA00041518"/>
    </source>
</evidence>
<protein>
    <recommendedName>
        <fullName evidence="7">Coiled-coil domain-containing protein 61</fullName>
    </recommendedName>
</protein>
<evidence type="ECO:0000256" key="4">
    <source>
        <dbReference type="ARBA" id="ARBA00023212"/>
    </source>
</evidence>
<keyword evidence="5" id="KW-0966">Cell projection</keyword>
<evidence type="ECO:0000313" key="11">
    <source>
        <dbReference type="Proteomes" id="UP000001514"/>
    </source>
</evidence>
<evidence type="ECO:0000256" key="8">
    <source>
        <dbReference type="SAM" id="Coils"/>
    </source>
</evidence>
<keyword evidence="4" id="KW-0206">Cytoskeleton</keyword>
<feature type="region of interest" description="Disordered" evidence="9">
    <location>
        <begin position="269"/>
        <end position="320"/>
    </location>
</feature>
<dbReference type="CDD" id="cd22284">
    <property type="entry name" value="HD_CCDC61_N"/>
    <property type="match status" value="1"/>
</dbReference>
<accession>D8T0V0</accession>
<feature type="compositionally biased region" description="Polar residues" evidence="9">
    <location>
        <begin position="365"/>
        <end position="374"/>
    </location>
</feature>
<evidence type="ECO:0000256" key="5">
    <source>
        <dbReference type="ARBA" id="ARBA00023273"/>
    </source>
</evidence>
<dbReference type="Proteomes" id="UP000001514">
    <property type="component" value="Unassembled WGS sequence"/>
</dbReference>
<dbReference type="Gramene" id="EFJ09694">
    <property type="protein sequence ID" value="EFJ09694"/>
    <property type="gene ID" value="SELMODRAFT_427833"/>
</dbReference>
<dbReference type="AlphaFoldDB" id="D8T0V0"/>
<evidence type="ECO:0000256" key="9">
    <source>
        <dbReference type="SAM" id="MobiDB-lite"/>
    </source>
</evidence>
<dbReference type="EMBL" id="GL377660">
    <property type="protein sequence ID" value="EFJ09694.1"/>
    <property type="molecule type" value="Genomic_DNA"/>
</dbReference>
<keyword evidence="11" id="KW-1185">Reference proteome</keyword>
<reference evidence="10 11" key="1">
    <citation type="journal article" date="2011" name="Science">
        <title>The Selaginella genome identifies genetic changes associated with the evolution of vascular plants.</title>
        <authorList>
            <person name="Banks J.A."/>
            <person name="Nishiyama T."/>
            <person name="Hasebe M."/>
            <person name="Bowman J.L."/>
            <person name="Gribskov M."/>
            <person name="dePamphilis C."/>
            <person name="Albert V.A."/>
            <person name="Aono N."/>
            <person name="Aoyama T."/>
            <person name="Ambrose B.A."/>
            <person name="Ashton N.W."/>
            <person name="Axtell M.J."/>
            <person name="Barker E."/>
            <person name="Barker M.S."/>
            <person name="Bennetzen J.L."/>
            <person name="Bonawitz N.D."/>
            <person name="Chapple C."/>
            <person name="Cheng C."/>
            <person name="Correa L.G."/>
            <person name="Dacre M."/>
            <person name="DeBarry J."/>
            <person name="Dreyer I."/>
            <person name="Elias M."/>
            <person name="Engstrom E.M."/>
            <person name="Estelle M."/>
            <person name="Feng L."/>
            <person name="Finet C."/>
            <person name="Floyd S.K."/>
            <person name="Frommer W.B."/>
            <person name="Fujita T."/>
            <person name="Gramzow L."/>
            <person name="Gutensohn M."/>
            <person name="Harholt J."/>
            <person name="Hattori M."/>
            <person name="Heyl A."/>
            <person name="Hirai T."/>
            <person name="Hiwatashi Y."/>
            <person name="Ishikawa M."/>
            <person name="Iwata M."/>
            <person name="Karol K.G."/>
            <person name="Koehler B."/>
            <person name="Kolukisaoglu U."/>
            <person name="Kubo M."/>
            <person name="Kurata T."/>
            <person name="Lalonde S."/>
            <person name="Li K."/>
            <person name="Li Y."/>
            <person name="Litt A."/>
            <person name="Lyons E."/>
            <person name="Manning G."/>
            <person name="Maruyama T."/>
            <person name="Michael T.P."/>
            <person name="Mikami K."/>
            <person name="Miyazaki S."/>
            <person name="Morinaga S."/>
            <person name="Murata T."/>
            <person name="Mueller-Roeber B."/>
            <person name="Nelson D.R."/>
            <person name="Obara M."/>
            <person name="Oguri Y."/>
            <person name="Olmstead R.G."/>
            <person name="Onodera N."/>
            <person name="Petersen B.L."/>
            <person name="Pils B."/>
            <person name="Prigge M."/>
            <person name="Rensing S.A."/>
            <person name="Riano-Pachon D.M."/>
            <person name="Roberts A.W."/>
            <person name="Sato Y."/>
            <person name="Scheller H.V."/>
            <person name="Schulz B."/>
            <person name="Schulz C."/>
            <person name="Shakirov E.V."/>
            <person name="Shibagaki N."/>
            <person name="Shinohara N."/>
            <person name="Shippen D.E."/>
            <person name="Soerensen I."/>
            <person name="Sotooka R."/>
            <person name="Sugimoto N."/>
            <person name="Sugita M."/>
            <person name="Sumikawa N."/>
            <person name="Tanurdzic M."/>
            <person name="Theissen G."/>
            <person name="Ulvskov P."/>
            <person name="Wakazuki S."/>
            <person name="Weng J.K."/>
            <person name="Willats W.W."/>
            <person name="Wipf D."/>
            <person name="Wolf P.G."/>
            <person name="Yang L."/>
            <person name="Zimmer A.D."/>
            <person name="Zhu Q."/>
            <person name="Mitros T."/>
            <person name="Hellsten U."/>
            <person name="Loque D."/>
            <person name="Otillar R."/>
            <person name="Salamov A."/>
            <person name="Schmutz J."/>
            <person name="Shapiro H."/>
            <person name="Lindquist E."/>
            <person name="Lucas S."/>
            <person name="Rokhsar D."/>
            <person name="Grigoriev I.V."/>
        </authorList>
    </citation>
    <scope>NUCLEOTIDE SEQUENCE [LARGE SCALE GENOMIC DNA]</scope>
</reference>
<dbReference type="eggNOG" id="ENOG502R2V9">
    <property type="taxonomic scope" value="Eukaryota"/>
</dbReference>
<dbReference type="PANTHER" id="PTHR22691:SF1">
    <property type="entry name" value="CENTROSOMAL PROTEIN CCDC61"/>
    <property type="match status" value="1"/>
</dbReference>
<feature type="region of interest" description="Disordered" evidence="9">
    <location>
        <begin position="335"/>
        <end position="374"/>
    </location>
</feature>
<gene>
    <name evidence="10" type="ORF">SELMODRAFT_427833</name>
</gene>
<comment type="similarity">
    <text evidence="6">Belongs to the CCDC61 family.</text>
</comment>
<name>D8T0V0_SELML</name>
<feature type="compositionally biased region" description="Basic and acidic residues" evidence="9">
    <location>
        <begin position="269"/>
        <end position="287"/>
    </location>
</feature>
<feature type="compositionally biased region" description="Polar residues" evidence="9">
    <location>
        <begin position="337"/>
        <end position="357"/>
    </location>
</feature>
<feature type="compositionally biased region" description="Polar residues" evidence="9">
    <location>
        <begin position="291"/>
        <end position="315"/>
    </location>
</feature>
<evidence type="ECO:0000256" key="2">
    <source>
        <dbReference type="ARBA" id="ARBA00022490"/>
    </source>
</evidence>
<sequence>MERCDDSELVFENDIYVITVKVLPEEILRVEAEQKNDGSFWRGDFNSGYIEEITKKTGNSKSFAVFVKMLRSAILQDSDSVFVSLLTYYELEVLKARKTNACQISGEPTNNKRYLILTYVGEFDRVHYPLPLLFEDIPERDNLRRTIQRLKIEMAELKSRLIFRRDNSGSIDFQKDDDEIVQDDSSRFQDEKAILIKEMLVWKHKYKLLASKYDAKKDCQKDIHIWRKRVEQLQEDLRRERSNHKKAIASLAAEKITLLEEVKHCKDSETRSRVRLRESESELEHLKRNTGVATNNNSRRPSPQAKGSRSSSCPTFSFRDHSSASRSTFVEQFIPSGRNTCGTGRSSCSERSTTPPQSVIERLSPHSNSSPGKTWRTTARMTKDGHQVHTAVNIVKVNGYVQKAKRERHGSPGKILKDVKEKLAKYAIMEGLETASDKSSFRSASSGDERVPRAVNTLRHQNSDNCYGIEARIEALQNFLSKSK</sequence>